<keyword evidence="3" id="KW-0449">Lipoprotein</keyword>
<accession>A0A2X2CMG1</accession>
<dbReference type="EMBL" id="UAUF01000013">
    <property type="protein sequence ID" value="SPZ09852.1"/>
    <property type="molecule type" value="Genomic_DNA"/>
</dbReference>
<dbReference type="Pfam" id="PF11254">
    <property type="entry name" value="DUF3053"/>
    <property type="match status" value="1"/>
</dbReference>
<evidence type="ECO:0000313" key="2">
    <source>
        <dbReference type="EMBL" id="MBF8639206.1"/>
    </source>
</evidence>
<keyword evidence="5" id="KW-1185">Reference proteome</keyword>
<name>A0A2X2CMG1_PSELU</name>
<feature type="signal peptide" evidence="1">
    <location>
        <begin position="1"/>
        <end position="28"/>
    </location>
</feature>
<proteinExistence type="predicted"/>
<evidence type="ECO:0000313" key="5">
    <source>
        <dbReference type="Proteomes" id="UP000626180"/>
    </source>
</evidence>
<keyword evidence="1" id="KW-0732">Signal</keyword>
<protein>
    <submittedName>
        <fullName evidence="2">DUF3053 family protein</fullName>
    </submittedName>
    <submittedName>
        <fullName evidence="3">Lipoprotein</fullName>
    </submittedName>
</protein>
<dbReference type="Proteomes" id="UP000626180">
    <property type="component" value="Unassembled WGS sequence"/>
</dbReference>
<dbReference type="PROSITE" id="PS51257">
    <property type="entry name" value="PROKAR_LIPOPROTEIN"/>
    <property type="match status" value="1"/>
</dbReference>
<reference evidence="2 5" key="2">
    <citation type="submission" date="2020-10" db="EMBL/GenBank/DDBJ databases">
        <title>Genome sequences of Pseudomonas isolates.</title>
        <authorList>
            <person name="Wessels L."/>
            <person name="Reich F."/>
            <person name="Hammerl J."/>
        </authorList>
    </citation>
    <scope>NUCLEOTIDE SEQUENCE [LARGE SCALE GENOMIC DNA]</scope>
    <source>
        <strain evidence="2 5">20-MO00624-0</strain>
    </source>
</reference>
<dbReference type="EMBL" id="JADMCD010000001">
    <property type="protein sequence ID" value="MBF8639206.1"/>
    <property type="molecule type" value="Genomic_DNA"/>
</dbReference>
<evidence type="ECO:0000313" key="3">
    <source>
        <dbReference type="EMBL" id="SPZ09852.1"/>
    </source>
</evidence>
<evidence type="ECO:0000256" key="1">
    <source>
        <dbReference type="SAM" id="SignalP"/>
    </source>
</evidence>
<organism evidence="3 4">
    <name type="scientific">Pseudomonas luteola</name>
    <dbReference type="NCBI Taxonomy" id="47886"/>
    <lineage>
        <taxon>Bacteria</taxon>
        <taxon>Pseudomonadati</taxon>
        <taxon>Pseudomonadota</taxon>
        <taxon>Gammaproteobacteria</taxon>
        <taxon>Pseudomonadales</taxon>
        <taxon>Pseudomonadaceae</taxon>
        <taxon>Pseudomonas</taxon>
    </lineage>
</organism>
<reference evidence="3 4" key="1">
    <citation type="submission" date="2018-06" db="EMBL/GenBank/DDBJ databases">
        <authorList>
            <consortium name="Pathogen Informatics"/>
            <person name="Doyle S."/>
        </authorList>
    </citation>
    <scope>NUCLEOTIDE SEQUENCE [LARGE SCALE GENOMIC DNA]</scope>
    <source>
        <strain evidence="3 4">NCTC11842</strain>
    </source>
</reference>
<dbReference type="InterPro" id="IPR021413">
    <property type="entry name" value="DUF3053"/>
</dbReference>
<feature type="chain" id="PRO_5015997419" evidence="1">
    <location>
        <begin position="29"/>
        <end position="235"/>
    </location>
</feature>
<dbReference type="Proteomes" id="UP000250443">
    <property type="component" value="Unassembled WGS sequence"/>
</dbReference>
<gene>
    <name evidence="2" type="ORF">IRZ65_00735</name>
    <name evidence="3" type="ORF">NCTC11842_03436</name>
</gene>
<dbReference type="AlphaFoldDB" id="A0A2X2CMG1"/>
<dbReference type="RefSeq" id="WP_010797497.1">
    <property type="nucleotide sequence ID" value="NZ_CP069262.1"/>
</dbReference>
<sequence>MLKRNPAVALFFTLICACLLSACSNEEAQRKAFIEFLQTRIIDKPGVHVPVLRDEDKNLFGEYSAQYAAMQHFHESLNKRTEDSLTTAMKQMNISSMGQAIQRREDIQSAQKTLNELPALISEEQAKADEARKSFKQPEDLRAVYDKAYDRVVTQPAEAMKNMMPVASETLTATLEALDYINAHQDVIKVNGAMIEVSDPAIQKELNTRLQALNTKAQATMQAQRKMVAVVYGRG</sequence>
<evidence type="ECO:0000313" key="4">
    <source>
        <dbReference type="Proteomes" id="UP000250443"/>
    </source>
</evidence>